<dbReference type="PIRSF" id="PIRSF001435">
    <property type="entry name" value="Nth"/>
    <property type="match status" value="1"/>
</dbReference>
<dbReference type="Gene3D" id="1.10.1670.10">
    <property type="entry name" value="Helix-hairpin-Helix base-excision DNA repair enzymes (C-terminal)"/>
    <property type="match status" value="1"/>
</dbReference>
<evidence type="ECO:0000259" key="5">
    <source>
        <dbReference type="SMART" id="SM00478"/>
    </source>
</evidence>
<proteinExistence type="predicted"/>
<keyword evidence="7" id="KW-1185">Reference proteome</keyword>
<accession>A0ABV6YJ60</accession>
<keyword evidence="6" id="KW-0255">Endonuclease</keyword>
<dbReference type="CDD" id="cd00056">
    <property type="entry name" value="ENDO3c"/>
    <property type="match status" value="1"/>
</dbReference>
<feature type="domain" description="HhH-GPD" evidence="5">
    <location>
        <begin position="42"/>
        <end position="201"/>
    </location>
</feature>
<dbReference type="Gene3D" id="1.10.340.30">
    <property type="entry name" value="Hypothetical protein, domain 2"/>
    <property type="match status" value="1"/>
</dbReference>
<keyword evidence="2" id="KW-0479">Metal-binding</keyword>
<dbReference type="InterPro" id="IPR023170">
    <property type="entry name" value="HhH_base_excis_C"/>
</dbReference>
<keyword evidence="6" id="KW-0378">Hydrolase</keyword>
<name>A0ABV6YJ60_UNCEI</name>
<evidence type="ECO:0000256" key="4">
    <source>
        <dbReference type="ARBA" id="ARBA00023014"/>
    </source>
</evidence>
<dbReference type="PANTHER" id="PTHR10359:SF19">
    <property type="entry name" value="DNA REPAIR GLYCOSYLASE MJ1434-RELATED"/>
    <property type="match status" value="1"/>
</dbReference>
<dbReference type="InterPro" id="IPR011257">
    <property type="entry name" value="DNA_glycosylase"/>
</dbReference>
<keyword evidence="3" id="KW-0408">Iron</keyword>
<protein>
    <submittedName>
        <fullName evidence="6">Endonuclease III domain-containing protein</fullName>
    </submittedName>
</protein>
<gene>
    <name evidence="6" type="ORF">ACFL6M_01130</name>
</gene>
<dbReference type="Pfam" id="PF00730">
    <property type="entry name" value="HhH-GPD"/>
    <property type="match status" value="1"/>
</dbReference>
<dbReference type="Proteomes" id="UP001593833">
    <property type="component" value="Unassembled WGS sequence"/>
</dbReference>
<dbReference type="SUPFAM" id="SSF48150">
    <property type="entry name" value="DNA-glycosylase"/>
    <property type="match status" value="1"/>
</dbReference>
<evidence type="ECO:0000313" key="6">
    <source>
        <dbReference type="EMBL" id="MFC1572176.1"/>
    </source>
</evidence>
<evidence type="ECO:0000313" key="7">
    <source>
        <dbReference type="Proteomes" id="UP001593833"/>
    </source>
</evidence>
<keyword evidence="1" id="KW-0004">4Fe-4S</keyword>
<dbReference type="EMBL" id="JBHPKH010000006">
    <property type="protein sequence ID" value="MFC1572176.1"/>
    <property type="molecule type" value="Genomic_DNA"/>
</dbReference>
<sequence length="225" mass="25833">MAVRLVHCRDIHRAYRLLHARNGLLGWWPGRTRLEIIVGAILTQNTAWTNVEKAIRALRAARLLSLRGLRSAGLPELEEAIRPSGYFRQKARKLKAFLTCLDDDFGGRLNRMARPATPELRERLLAIWGIGPETADSVLLYAFNRRTFVVDTYTKRVACRHGWIRPNPSYDDLQALFSRHLPEDVPLYNDYHAQMVWVGKHYCRTKPQCEGCPLKPLLLGRPPEA</sequence>
<keyword evidence="6" id="KW-0540">Nuclease</keyword>
<organism evidence="6 7">
    <name type="scientific">Eiseniibacteriota bacterium</name>
    <dbReference type="NCBI Taxonomy" id="2212470"/>
    <lineage>
        <taxon>Bacteria</taxon>
        <taxon>Candidatus Eiseniibacteriota</taxon>
    </lineage>
</organism>
<comment type="caution">
    <text evidence="6">The sequence shown here is derived from an EMBL/GenBank/DDBJ whole genome shotgun (WGS) entry which is preliminary data.</text>
</comment>
<evidence type="ECO:0000256" key="3">
    <source>
        <dbReference type="ARBA" id="ARBA00023004"/>
    </source>
</evidence>
<evidence type="ECO:0000256" key="1">
    <source>
        <dbReference type="ARBA" id="ARBA00022485"/>
    </source>
</evidence>
<reference evidence="6 7" key="1">
    <citation type="submission" date="2024-09" db="EMBL/GenBank/DDBJ databases">
        <authorList>
            <person name="D'Angelo T."/>
        </authorList>
    </citation>
    <scope>NUCLEOTIDE SEQUENCE [LARGE SCALE GENOMIC DNA]</scope>
    <source>
        <strain evidence="6">SAG AM-320-E07</strain>
    </source>
</reference>
<dbReference type="GO" id="GO:0004519">
    <property type="term" value="F:endonuclease activity"/>
    <property type="evidence" value="ECO:0007669"/>
    <property type="project" value="UniProtKB-KW"/>
</dbReference>
<evidence type="ECO:0000256" key="2">
    <source>
        <dbReference type="ARBA" id="ARBA00022723"/>
    </source>
</evidence>
<dbReference type="PANTHER" id="PTHR10359">
    <property type="entry name" value="A/G-SPECIFIC ADENINE GLYCOSYLASE/ENDONUCLEASE III"/>
    <property type="match status" value="1"/>
</dbReference>
<keyword evidence="4" id="KW-0411">Iron-sulfur</keyword>
<dbReference type="SMART" id="SM00478">
    <property type="entry name" value="ENDO3c"/>
    <property type="match status" value="1"/>
</dbReference>
<dbReference type="InterPro" id="IPR003265">
    <property type="entry name" value="HhH-GPD_domain"/>
</dbReference>